<evidence type="ECO:0000256" key="1">
    <source>
        <dbReference type="ARBA" id="ARBA00023002"/>
    </source>
</evidence>
<dbReference type="CDD" id="cd07114">
    <property type="entry name" value="ALDH_DhaS"/>
    <property type="match status" value="1"/>
</dbReference>
<keyword evidence="1 3" id="KW-0560">Oxidoreductase</keyword>
<comment type="caution">
    <text evidence="6">The sequence shown here is derived from an EMBL/GenBank/DDBJ whole genome shotgun (WGS) entry which is preliminary data.</text>
</comment>
<feature type="domain" description="Aldehyde dehydrogenase" evidence="5">
    <location>
        <begin position="33"/>
        <end position="493"/>
    </location>
</feature>
<dbReference type="Proteomes" id="UP001268542">
    <property type="component" value="Unassembled WGS sequence"/>
</dbReference>
<dbReference type="InterPro" id="IPR015590">
    <property type="entry name" value="Aldehyde_DH_dom"/>
</dbReference>
<dbReference type="PROSITE" id="PS00070">
    <property type="entry name" value="ALDEHYDE_DEHYDR_CYS"/>
    <property type="match status" value="1"/>
</dbReference>
<dbReference type="SUPFAM" id="SSF53720">
    <property type="entry name" value="ALDH-like"/>
    <property type="match status" value="1"/>
</dbReference>
<evidence type="ECO:0000313" key="7">
    <source>
        <dbReference type="Proteomes" id="UP001268542"/>
    </source>
</evidence>
<gene>
    <name evidence="6" type="ORF">RDV89_14125</name>
</gene>
<evidence type="ECO:0000256" key="3">
    <source>
        <dbReference type="RuleBase" id="RU003345"/>
    </source>
</evidence>
<dbReference type="PANTHER" id="PTHR11699">
    <property type="entry name" value="ALDEHYDE DEHYDROGENASE-RELATED"/>
    <property type="match status" value="1"/>
</dbReference>
<keyword evidence="7" id="KW-1185">Reference proteome</keyword>
<evidence type="ECO:0000259" key="5">
    <source>
        <dbReference type="Pfam" id="PF00171"/>
    </source>
</evidence>
<feature type="active site" evidence="2">
    <location>
        <position position="267"/>
    </location>
</feature>
<dbReference type="Pfam" id="PF00171">
    <property type="entry name" value="Aldedh"/>
    <property type="match status" value="1"/>
</dbReference>
<reference evidence="6 7" key="1">
    <citation type="submission" date="2023-08" db="EMBL/GenBank/DDBJ databases">
        <title>Nocardioides seae sp. nov., a bacterium isolated from a soil.</title>
        <authorList>
            <person name="Wang X."/>
        </authorList>
    </citation>
    <scope>NUCLEOTIDE SEQUENCE [LARGE SCALE GENOMIC DNA]</scope>
    <source>
        <strain evidence="6 7">YZH12</strain>
    </source>
</reference>
<comment type="similarity">
    <text evidence="3">Belongs to the aldehyde dehydrogenase family.</text>
</comment>
<dbReference type="RefSeq" id="WP_315733740.1">
    <property type="nucleotide sequence ID" value="NZ_JAVYII010000006.1"/>
</dbReference>
<dbReference type="PROSITE" id="PS00687">
    <property type="entry name" value="ALDEHYDE_DEHYDR_GLU"/>
    <property type="match status" value="1"/>
</dbReference>
<name>A0ABU3PZC9_9ACTN</name>
<dbReference type="EMBL" id="JAVYII010000006">
    <property type="protein sequence ID" value="MDT9594216.1"/>
    <property type="molecule type" value="Genomic_DNA"/>
</dbReference>
<dbReference type="Gene3D" id="3.40.605.10">
    <property type="entry name" value="Aldehyde Dehydrogenase, Chain A, domain 1"/>
    <property type="match status" value="1"/>
</dbReference>
<dbReference type="InterPro" id="IPR016163">
    <property type="entry name" value="Ald_DH_C"/>
</dbReference>
<organism evidence="6 7">
    <name type="scientific">Nocardioides imazamoxiresistens</name>
    <dbReference type="NCBI Taxonomy" id="3231893"/>
    <lineage>
        <taxon>Bacteria</taxon>
        <taxon>Bacillati</taxon>
        <taxon>Actinomycetota</taxon>
        <taxon>Actinomycetes</taxon>
        <taxon>Propionibacteriales</taxon>
        <taxon>Nocardioidaceae</taxon>
        <taxon>Nocardioides</taxon>
    </lineage>
</organism>
<dbReference type="InterPro" id="IPR016162">
    <property type="entry name" value="Ald_DH_N"/>
</dbReference>
<evidence type="ECO:0000313" key="6">
    <source>
        <dbReference type="EMBL" id="MDT9594216.1"/>
    </source>
</evidence>
<evidence type="ECO:0000256" key="2">
    <source>
        <dbReference type="PROSITE-ProRule" id="PRU10007"/>
    </source>
</evidence>
<dbReference type="InterPro" id="IPR016161">
    <property type="entry name" value="Ald_DH/histidinol_DH"/>
</dbReference>
<accession>A0ABU3PZC9</accession>
<dbReference type="Gene3D" id="3.40.309.10">
    <property type="entry name" value="Aldehyde Dehydrogenase, Chain A, domain 2"/>
    <property type="match status" value="1"/>
</dbReference>
<proteinExistence type="inferred from homology"/>
<protein>
    <submittedName>
        <fullName evidence="6">Aldehyde dehydrogenase</fullName>
    </submittedName>
</protein>
<feature type="region of interest" description="Disordered" evidence="4">
    <location>
        <begin position="1"/>
        <end position="20"/>
    </location>
</feature>
<sequence>MTESVTDPATATTPAAGVSRLHHHIGGERVEPASGAWFDSTNPATNQTLYAAARGDAVDVDRAVTAARRTFEDPRWRDLSPTRRGHLLRRLAELIAENAEELARTESLDNGKLLREMRGQLATLPEYYHYYAGLADKIQGDVIPTSDRAVLNYTVREPLGVVGAITPWNSPLTLTTSKLAPALCVGNTMVIKPSEHTSASVLRLAELVEEAGFPPGTVNVVTGFGAEAGQALVDHRDLAKISFTGSTGTGSRIAANVASRFLGSTLELGGKSPNIVFEDADVANAAMGVVAGVFAAAGQTCIAGSRVFAHRSVYDELLERVATRAGTIRIGDPLLDETELGPLAFGDQRDKVAGYVDLGRSEGARVLTGGTASDGGGLGGFFYEPTVLVDVHNDMRVVREEIFGPVVAVMPFDHEDEVVRMANDTEYGLAAGVWTRDLGRAHRMASRLEAGTVWINTYRAMSPMSPRQGFKNSGVGVEHGQETIKEYTRLKSVWVNTSSEPLGDPFVMRS</sequence>
<dbReference type="InterPro" id="IPR016160">
    <property type="entry name" value="Ald_DH_CS_CYS"/>
</dbReference>
<dbReference type="InterPro" id="IPR029510">
    <property type="entry name" value="Ald_DH_CS_GLU"/>
</dbReference>
<evidence type="ECO:0000256" key="4">
    <source>
        <dbReference type="SAM" id="MobiDB-lite"/>
    </source>
</evidence>
<feature type="compositionally biased region" description="Low complexity" evidence="4">
    <location>
        <begin position="1"/>
        <end position="16"/>
    </location>
</feature>